<reference evidence="1 2" key="1">
    <citation type="submission" date="2020-01" db="EMBL/GenBank/DDBJ databases">
        <title>Draft Genome Sequence of Vibrio sp. strain OCN044, Isolated from a Healthy Coral at Palmyra Atoll.</title>
        <authorList>
            <person name="Videau P."/>
            <person name="Loughran R."/>
            <person name="Esquivel A."/>
            <person name="Deadmond M."/>
            <person name="Paddock B.E."/>
            <person name="Saw J.H."/>
            <person name="Ushijima B."/>
        </authorList>
    </citation>
    <scope>NUCLEOTIDE SEQUENCE [LARGE SCALE GENOMIC DNA]</scope>
    <source>
        <strain evidence="1 2">OCN044</strain>
    </source>
</reference>
<accession>A0A6L8M0S9</accession>
<gene>
    <name evidence="1" type="ORF">GTG28_07535</name>
</gene>
<dbReference type="SUPFAM" id="SSF75516">
    <property type="entry name" value="Pheromone-binding domain of LuxR-like quorum-sensing transcription factors"/>
    <property type="match status" value="1"/>
</dbReference>
<dbReference type="Proteomes" id="UP000478571">
    <property type="component" value="Unassembled WGS sequence"/>
</dbReference>
<dbReference type="Gene3D" id="3.30.450.80">
    <property type="entry name" value="Transcription factor LuxR-like, autoinducer-binding domain"/>
    <property type="match status" value="1"/>
</dbReference>
<organism evidence="1 2">
    <name type="scientific">Vibrio tetraodonis subsp. pristinus</name>
    <dbReference type="NCBI Taxonomy" id="2695891"/>
    <lineage>
        <taxon>Bacteria</taxon>
        <taxon>Pseudomonadati</taxon>
        <taxon>Pseudomonadota</taxon>
        <taxon>Gammaproteobacteria</taxon>
        <taxon>Vibrionales</taxon>
        <taxon>Vibrionaceae</taxon>
        <taxon>Vibrio</taxon>
    </lineage>
</organism>
<protein>
    <recommendedName>
        <fullName evidence="3">LuxR family transcriptional regulator</fullName>
    </recommendedName>
</protein>
<dbReference type="RefSeq" id="WP_160928512.1">
    <property type="nucleotide sequence ID" value="NZ_WWEU01000002.1"/>
</dbReference>
<comment type="caution">
    <text evidence="1">The sequence shown here is derived from an EMBL/GenBank/DDBJ whole genome shotgun (WGS) entry which is preliminary data.</text>
</comment>
<proteinExistence type="predicted"/>
<keyword evidence="2" id="KW-1185">Reference proteome</keyword>
<dbReference type="InterPro" id="IPR036693">
    <property type="entry name" value="TF_LuxR_autoind-bd_dom_sf"/>
</dbReference>
<evidence type="ECO:0000313" key="1">
    <source>
        <dbReference type="EMBL" id="MYM59072.1"/>
    </source>
</evidence>
<evidence type="ECO:0008006" key="3">
    <source>
        <dbReference type="Google" id="ProtNLM"/>
    </source>
</evidence>
<dbReference type="EMBL" id="WWEU01000002">
    <property type="protein sequence ID" value="MYM59072.1"/>
    <property type="molecule type" value="Genomic_DNA"/>
</dbReference>
<name>A0A6L8M0S9_9VIBR</name>
<sequence length="155" mass="17969">MKLINEFNVSSQYDLSRITKSLESIGITYVSYVCIGPDGKRFHYHTNEEWSGIFLGNDLLKDCVLNKFCEKSVRPALLSWENAHVGTRAEREVMWARHDMQIYNGITITDFFSGYQDIIALGTNHEKHNVFEIYMRSRQIIRESLLDCRAAALKD</sequence>
<evidence type="ECO:0000313" key="2">
    <source>
        <dbReference type="Proteomes" id="UP000478571"/>
    </source>
</evidence>
<dbReference type="AlphaFoldDB" id="A0A6L8M0S9"/>